<keyword evidence="4 8" id="KW-1133">Transmembrane helix</keyword>
<dbReference type="PANTHER" id="PTHR11537:SF254">
    <property type="entry name" value="POTASSIUM VOLTAGE-GATED CHANNEL PROTEIN SHAB"/>
    <property type="match status" value="1"/>
</dbReference>
<evidence type="ECO:0000256" key="3">
    <source>
        <dbReference type="ARBA" id="ARBA00022692"/>
    </source>
</evidence>
<accession>A0A3N2CQI4</accession>
<evidence type="ECO:0000256" key="4">
    <source>
        <dbReference type="ARBA" id="ARBA00022989"/>
    </source>
</evidence>
<keyword evidence="11" id="KW-1185">Reference proteome</keyword>
<evidence type="ECO:0000256" key="6">
    <source>
        <dbReference type="ARBA" id="ARBA00023136"/>
    </source>
</evidence>
<reference evidence="10 11" key="1">
    <citation type="submission" date="2018-11" db="EMBL/GenBank/DDBJ databases">
        <title>Sequencing the genomes of 1000 actinobacteria strains.</title>
        <authorList>
            <person name="Klenk H.-P."/>
        </authorList>
    </citation>
    <scope>NUCLEOTIDE SEQUENCE [LARGE SCALE GENOMIC DNA]</scope>
    <source>
        <strain evidence="10 11">DSM 12652</strain>
    </source>
</reference>
<evidence type="ECO:0000256" key="2">
    <source>
        <dbReference type="ARBA" id="ARBA00022448"/>
    </source>
</evidence>
<keyword evidence="3 8" id="KW-0812">Transmembrane</keyword>
<keyword evidence="6 8" id="KW-0472">Membrane</keyword>
<comment type="subcellular location">
    <subcellularLocation>
        <location evidence="1">Membrane</location>
        <topology evidence="1">Multi-pass membrane protein</topology>
    </subcellularLocation>
</comment>
<evidence type="ECO:0000256" key="1">
    <source>
        <dbReference type="ARBA" id="ARBA00004141"/>
    </source>
</evidence>
<dbReference type="RefSeq" id="WP_123389058.1">
    <property type="nucleotide sequence ID" value="NZ_RKHO01000001.1"/>
</dbReference>
<evidence type="ECO:0000259" key="9">
    <source>
        <dbReference type="Pfam" id="PF07885"/>
    </source>
</evidence>
<dbReference type="PANTHER" id="PTHR11537">
    <property type="entry name" value="VOLTAGE-GATED POTASSIUM CHANNEL"/>
    <property type="match status" value="1"/>
</dbReference>
<keyword evidence="2" id="KW-0813">Transport</keyword>
<dbReference type="SUPFAM" id="SSF81324">
    <property type="entry name" value="Voltage-gated potassium channels"/>
    <property type="match status" value="1"/>
</dbReference>
<feature type="transmembrane region" description="Helical" evidence="8">
    <location>
        <begin position="69"/>
        <end position="88"/>
    </location>
</feature>
<dbReference type="Gene3D" id="1.10.287.70">
    <property type="match status" value="1"/>
</dbReference>
<name>A0A3N2CQI4_9ACTN</name>
<dbReference type="GO" id="GO:0008076">
    <property type="term" value="C:voltage-gated potassium channel complex"/>
    <property type="evidence" value="ECO:0007669"/>
    <property type="project" value="InterPro"/>
</dbReference>
<evidence type="ECO:0000256" key="7">
    <source>
        <dbReference type="ARBA" id="ARBA00023303"/>
    </source>
</evidence>
<protein>
    <submittedName>
        <fullName evidence="10">Ion channel</fullName>
    </submittedName>
</protein>
<proteinExistence type="predicted"/>
<dbReference type="InterPro" id="IPR028325">
    <property type="entry name" value="VG_K_chnl"/>
</dbReference>
<dbReference type="GO" id="GO:0001508">
    <property type="term" value="P:action potential"/>
    <property type="evidence" value="ECO:0007669"/>
    <property type="project" value="TreeGrafter"/>
</dbReference>
<organism evidence="10 11">
    <name type="scientific">Nocardioides aurantiacus</name>
    <dbReference type="NCBI Taxonomy" id="86796"/>
    <lineage>
        <taxon>Bacteria</taxon>
        <taxon>Bacillati</taxon>
        <taxon>Actinomycetota</taxon>
        <taxon>Actinomycetes</taxon>
        <taxon>Propionibacteriales</taxon>
        <taxon>Nocardioidaceae</taxon>
        <taxon>Nocardioides</taxon>
    </lineage>
</organism>
<evidence type="ECO:0000256" key="8">
    <source>
        <dbReference type="SAM" id="Phobius"/>
    </source>
</evidence>
<gene>
    <name evidence="10" type="ORF">EDD33_0612</name>
</gene>
<evidence type="ECO:0000313" key="11">
    <source>
        <dbReference type="Proteomes" id="UP000281738"/>
    </source>
</evidence>
<sequence length="155" mass="17028">MAVKRVLHRVVNEPRLLLAVLVADFLVASGLYWAIEGTGPVASMWWAIVTGTTTGYGDYSPVTTAGRGVAVLFMLSMLLLVLCAGAHFTRAVLHDPDAFTDAEQREMLGLLRENNALLRLQVEHDHGPQALERALELAPEQAHAPVHHPRQQEHP</sequence>
<feature type="domain" description="Potassium channel" evidence="9">
    <location>
        <begin position="26"/>
        <end position="91"/>
    </location>
</feature>
<dbReference type="EMBL" id="RKHO01000001">
    <property type="protein sequence ID" value="ROR89782.1"/>
    <property type="molecule type" value="Genomic_DNA"/>
</dbReference>
<evidence type="ECO:0000256" key="5">
    <source>
        <dbReference type="ARBA" id="ARBA00023065"/>
    </source>
</evidence>
<comment type="caution">
    <text evidence="10">The sequence shown here is derived from an EMBL/GenBank/DDBJ whole genome shotgun (WGS) entry which is preliminary data.</text>
</comment>
<dbReference type="OrthoDB" id="9799090at2"/>
<dbReference type="Proteomes" id="UP000281738">
    <property type="component" value="Unassembled WGS sequence"/>
</dbReference>
<feature type="transmembrane region" description="Helical" evidence="8">
    <location>
        <begin position="16"/>
        <end position="35"/>
    </location>
</feature>
<dbReference type="InterPro" id="IPR013099">
    <property type="entry name" value="K_chnl_dom"/>
</dbReference>
<keyword evidence="5" id="KW-0406">Ion transport</keyword>
<dbReference type="GO" id="GO:0005249">
    <property type="term" value="F:voltage-gated potassium channel activity"/>
    <property type="evidence" value="ECO:0007669"/>
    <property type="project" value="InterPro"/>
</dbReference>
<evidence type="ECO:0000313" key="10">
    <source>
        <dbReference type="EMBL" id="ROR89782.1"/>
    </source>
</evidence>
<keyword evidence="7" id="KW-0407">Ion channel</keyword>
<dbReference type="AlphaFoldDB" id="A0A3N2CQI4"/>
<dbReference type="Pfam" id="PF07885">
    <property type="entry name" value="Ion_trans_2"/>
    <property type="match status" value="1"/>
</dbReference>